<dbReference type="AlphaFoldDB" id="A0A4R7HV66"/>
<feature type="transmembrane region" description="Helical" evidence="1">
    <location>
        <begin position="44"/>
        <end position="65"/>
    </location>
</feature>
<reference evidence="2 3" key="1">
    <citation type="submission" date="2019-03" db="EMBL/GenBank/DDBJ databases">
        <title>Sequencing the genomes of 1000 actinobacteria strains.</title>
        <authorList>
            <person name="Klenk H.-P."/>
        </authorList>
    </citation>
    <scope>NUCLEOTIDE SEQUENCE [LARGE SCALE GENOMIC DNA]</scope>
    <source>
        <strain evidence="2 3">DSM 18936</strain>
    </source>
</reference>
<sequence length="81" mass="8937">MRLMMQAATQQLYSNLLRLVPDDADPTDEALERRDRGAVSLEQVLWFVAVGVSVAVVAAILWTQIIDTANETDNIDQPVAP</sequence>
<accession>A0A4R7HV66</accession>
<name>A0A4R7HV66_9ACTN</name>
<evidence type="ECO:0000313" key="3">
    <source>
        <dbReference type="Proteomes" id="UP000294558"/>
    </source>
</evidence>
<keyword evidence="1" id="KW-0472">Membrane</keyword>
<protein>
    <submittedName>
        <fullName evidence="2">Uncharacterized protein</fullName>
    </submittedName>
</protein>
<evidence type="ECO:0000313" key="2">
    <source>
        <dbReference type="EMBL" id="TDT14695.1"/>
    </source>
</evidence>
<comment type="caution">
    <text evidence="2">The sequence shown here is derived from an EMBL/GenBank/DDBJ whole genome shotgun (WGS) entry which is preliminary data.</text>
</comment>
<organism evidence="2 3">
    <name type="scientific">Ilumatobacter fluminis</name>
    <dbReference type="NCBI Taxonomy" id="467091"/>
    <lineage>
        <taxon>Bacteria</taxon>
        <taxon>Bacillati</taxon>
        <taxon>Actinomycetota</taxon>
        <taxon>Acidimicrobiia</taxon>
        <taxon>Acidimicrobiales</taxon>
        <taxon>Ilumatobacteraceae</taxon>
        <taxon>Ilumatobacter</taxon>
    </lineage>
</organism>
<gene>
    <name evidence="2" type="ORF">BDK89_0250</name>
</gene>
<dbReference type="EMBL" id="SOAU01000001">
    <property type="protein sequence ID" value="TDT14695.1"/>
    <property type="molecule type" value="Genomic_DNA"/>
</dbReference>
<keyword evidence="1" id="KW-1133">Transmembrane helix</keyword>
<evidence type="ECO:0000256" key="1">
    <source>
        <dbReference type="SAM" id="Phobius"/>
    </source>
</evidence>
<dbReference type="Proteomes" id="UP000294558">
    <property type="component" value="Unassembled WGS sequence"/>
</dbReference>
<keyword evidence="1" id="KW-0812">Transmembrane</keyword>
<keyword evidence="3" id="KW-1185">Reference proteome</keyword>
<proteinExistence type="predicted"/>